<dbReference type="InterPro" id="IPR016181">
    <property type="entry name" value="Acyl_CoA_acyltransferase"/>
</dbReference>
<gene>
    <name evidence="3" type="ORF">IT779_24145</name>
</gene>
<sequence>MSEETVRVELFTGDRRDIAWSFRLAEDSEEKLREYIDQGRVWVALGTDGEVLGHLQAVSDRDGTSWEVLNTAVAEHRQGTGIGTRLLERVCREARQAGARRIELATATADIGNLRFYQRRGFRVSRVVRDAFGPDTGYPEPILIDGIPLRDQIWFDREL</sequence>
<dbReference type="CDD" id="cd04301">
    <property type="entry name" value="NAT_SF"/>
    <property type="match status" value="1"/>
</dbReference>
<proteinExistence type="predicted"/>
<dbReference type="AlphaFoldDB" id="A0A931IDC7"/>
<dbReference type="InterPro" id="IPR000182">
    <property type="entry name" value="GNAT_dom"/>
</dbReference>
<dbReference type="Pfam" id="PF00583">
    <property type="entry name" value="Acetyltransf_1"/>
    <property type="match status" value="1"/>
</dbReference>
<evidence type="ECO:0000259" key="2">
    <source>
        <dbReference type="PROSITE" id="PS51186"/>
    </source>
</evidence>
<dbReference type="PANTHER" id="PTHR13947">
    <property type="entry name" value="GNAT FAMILY N-ACETYLTRANSFERASE"/>
    <property type="match status" value="1"/>
</dbReference>
<evidence type="ECO:0000256" key="1">
    <source>
        <dbReference type="ARBA" id="ARBA00022679"/>
    </source>
</evidence>
<dbReference type="Gene3D" id="3.40.630.30">
    <property type="match status" value="1"/>
</dbReference>
<dbReference type="Proteomes" id="UP000655751">
    <property type="component" value="Unassembled WGS sequence"/>
</dbReference>
<dbReference type="InterPro" id="IPR050769">
    <property type="entry name" value="NAT_camello-type"/>
</dbReference>
<reference evidence="3" key="1">
    <citation type="submission" date="2020-11" db="EMBL/GenBank/DDBJ databases">
        <title>Nocardia NEAU-351.nov., a novel actinomycete isolated from the cow dung.</title>
        <authorList>
            <person name="Zhang X."/>
        </authorList>
    </citation>
    <scope>NUCLEOTIDE SEQUENCE</scope>
    <source>
        <strain evidence="3">NEAU-351</strain>
    </source>
</reference>
<evidence type="ECO:0000313" key="4">
    <source>
        <dbReference type="Proteomes" id="UP000655751"/>
    </source>
</evidence>
<dbReference type="GO" id="GO:0008080">
    <property type="term" value="F:N-acetyltransferase activity"/>
    <property type="evidence" value="ECO:0007669"/>
    <property type="project" value="InterPro"/>
</dbReference>
<feature type="domain" description="N-acetyltransferase" evidence="2">
    <location>
        <begin position="6"/>
        <end position="145"/>
    </location>
</feature>
<comment type="caution">
    <text evidence="3">The sequence shown here is derived from an EMBL/GenBank/DDBJ whole genome shotgun (WGS) entry which is preliminary data.</text>
</comment>
<organism evidence="3 4">
    <name type="scientific">Nocardia bovistercoris</name>
    <dbReference type="NCBI Taxonomy" id="2785916"/>
    <lineage>
        <taxon>Bacteria</taxon>
        <taxon>Bacillati</taxon>
        <taxon>Actinomycetota</taxon>
        <taxon>Actinomycetes</taxon>
        <taxon>Mycobacteriales</taxon>
        <taxon>Nocardiaceae</taxon>
        <taxon>Nocardia</taxon>
    </lineage>
</organism>
<accession>A0A931IDC7</accession>
<dbReference type="PROSITE" id="PS51186">
    <property type="entry name" value="GNAT"/>
    <property type="match status" value="1"/>
</dbReference>
<dbReference type="EMBL" id="JADMLG010000010">
    <property type="protein sequence ID" value="MBH0779364.1"/>
    <property type="molecule type" value="Genomic_DNA"/>
</dbReference>
<keyword evidence="1" id="KW-0808">Transferase</keyword>
<evidence type="ECO:0000313" key="3">
    <source>
        <dbReference type="EMBL" id="MBH0779364.1"/>
    </source>
</evidence>
<dbReference type="PANTHER" id="PTHR13947:SF37">
    <property type="entry name" value="LD18367P"/>
    <property type="match status" value="1"/>
</dbReference>
<protein>
    <submittedName>
        <fullName evidence="3">GNAT family N-acetyltransferase</fullName>
    </submittedName>
</protein>
<name>A0A931IDC7_9NOCA</name>
<keyword evidence="4" id="KW-1185">Reference proteome</keyword>
<dbReference type="RefSeq" id="WP_196151673.1">
    <property type="nucleotide sequence ID" value="NZ_JADMLG010000010.1"/>
</dbReference>
<dbReference type="SUPFAM" id="SSF55729">
    <property type="entry name" value="Acyl-CoA N-acyltransferases (Nat)"/>
    <property type="match status" value="1"/>
</dbReference>